<dbReference type="AlphaFoldDB" id="A0A061GMN0"/>
<gene>
    <name evidence="1" type="ORF">TCM_046924</name>
</gene>
<sequence length="142" mass="16863">MLALLVYVDWRTMPQSNKNDMWDLVKAKFGIEARAKKWVLSTIATDWRNYKCRLKRSFYSIYKTDDVRLKNCLEGVPFEHWKVLVAFCSSKERKKVNRGNIEETSQADMFLLTHEHKNGELDEESMRILMVEVNVPQLLFEE</sequence>
<dbReference type="PANTHER" id="PTHR33144">
    <property type="entry name" value="OS10G0409366 PROTEIN-RELATED"/>
    <property type="match status" value="1"/>
</dbReference>
<keyword evidence="2" id="KW-1185">Reference proteome</keyword>
<accession>A0A061GMN0</accession>
<proteinExistence type="predicted"/>
<evidence type="ECO:0000313" key="2">
    <source>
        <dbReference type="Proteomes" id="UP000026915"/>
    </source>
</evidence>
<dbReference type="Gramene" id="EOY30643">
    <property type="protein sequence ID" value="EOY30643"/>
    <property type="gene ID" value="TCM_046924"/>
</dbReference>
<name>A0A061GMN0_THECC</name>
<evidence type="ECO:0000313" key="1">
    <source>
        <dbReference type="EMBL" id="EOY30643.1"/>
    </source>
</evidence>
<dbReference type="Proteomes" id="UP000026915">
    <property type="component" value="Chromosome 9"/>
</dbReference>
<dbReference type="HOGENOM" id="CLU_1868857_0_0_1"/>
<dbReference type="OMA" id="IATDWRN"/>
<reference evidence="1 2" key="1">
    <citation type="journal article" date="2013" name="Genome Biol.">
        <title>The genome sequence of the most widely cultivated cacao type and its use to identify candidate genes regulating pod color.</title>
        <authorList>
            <person name="Motamayor J.C."/>
            <person name="Mockaitis K."/>
            <person name="Schmutz J."/>
            <person name="Haiminen N."/>
            <person name="Iii D.L."/>
            <person name="Cornejo O."/>
            <person name="Findley S.D."/>
            <person name="Zheng P."/>
            <person name="Utro F."/>
            <person name="Royaert S."/>
            <person name="Saski C."/>
            <person name="Jenkins J."/>
            <person name="Podicheti R."/>
            <person name="Zhao M."/>
            <person name="Scheffler B.E."/>
            <person name="Stack J.C."/>
            <person name="Feltus F.A."/>
            <person name="Mustiga G.M."/>
            <person name="Amores F."/>
            <person name="Phillips W."/>
            <person name="Marelli J.P."/>
            <person name="May G.D."/>
            <person name="Shapiro H."/>
            <person name="Ma J."/>
            <person name="Bustamante C.D."/>
            <person name="Schnell R.J."/>
            <person name="Main D."/>
            <person name="Gilbert D."/>
            <person name="Parida L."/>
            <person name="Kuhn D.N."/>
        </authorList>
    </citation>
    <scope>NUCLEOTIDE SEQUENCE [LARGE SCALE GENOMIC DNA]</scope>
    <source>
        <strain evidence="2">cv. Matina 1-6</strain>
    </source>
</reference>
<dbReference type="PANTHER" id="PTHR33144:SF52">
    <property type="match status" value="1"/>
</dbReference>
<protein>
    <submittedName>
        <fullName evidence="1">Uncharacterized protein isoform 1</fullName>
    </submittedName>
</protein>
<organism evidence="1 2">
    <name type="scientific">Theobroma cacao</name>
    <name type="common">Cacao</name>
    <name type="synonym">Cocoa</name>
    <dbReference type="NCBI Taxonomy" id="3641"/>
    <lineage>
        <taxon>Eukaryota</taxon>
        <taxon>Viridiplantae</taxon>
        <taxon>Streptophyta</taxon>
        <taxon>Embryophyta</taxon>
        <taxon>Tracheophyta</taxon>
        <taxon>Spermatophyta</taxon>
        <taxon>Magnoliopsida</taxon>
        <taxon>eudicotyledons</taxon>
        <taxon>Gunneridae</taxon>
        <taxon>Pentapetalae</taxon>
        <taxon>rosids</taxon>
        <taxon>malvids</taxon>
        <taxon>Malvales</taxon>
        <taxon>Malvaceae</taxon>
        <taxon>Byttnerioideae</taxon>
        <taxon>Theobroma</taxon>
    </lineage>
</organism>
<dbReference type="InParanoid" id="A0A061GMN0"/>
<dbReference type="EMBL" id="CM001887">
    <property type="protein sequence ID" value="EOY30643.1"/>
    <property type="molecule type" value="Genomic_DNA"/>
</dbReference>